<evidence type="ECO:0000313" key="3">
    <source>
        <dbReference type="EMBL" id="MBC1522407.1"/>
    </source>
</evidence>
<dbReference type="PANTHER" id="PTHR37813">
    <property type="entry name" value="FELS-2 PROPHAGE PROTEIN"/>
    <property type="match status" value="1"/>
</dbReference>
<dbReference type="Pfam" id="PF20155">
    <property type="entry name" value="TMP_3"/>
    <property type="match status" value="1"/>
</dbReference>
<comment type="caution">
    <text evidence="3">The sequence shown here is derived from an EMBL/GenBank/DDBJ whole genome shotgun (WGS) entry which is preliminary data.</text>
</comment>
<feature type="domain" description="Tape measure protein N-terminal" evidence="2">
    <location>
        <begin position="65"/>
        <end position="255"/>
    </location>
</feature>
<evidence type="ECO:0000256" key="1">
    <source>
        <dbReference type="SAM" id="Phobius"/>
    </source>
</evidence>
<reference evidence="3 4" key="1">
    <citation type="submission" date="2020-03" db="EMBL/GenBank/DDBJ databases">
        <title>Soil Listeria distribution.</title>
        <authorList>
            <person name="Liao J."/>
            <person name="Wiedmann M."/>
        </authorList>
    </citation>
    <scope>NUCLEOTIDE SEQUENCE [LARGE SCALE GENOMIC DNA]</scope>
    <source>
        <strain evidence="3 4">FSL L7-1507</strain>
    </source>
</reference>
<feature type="transmembrane region" description="Helical" evidence="1">
    <location>
        <begin position="518"/>
        <end position="542"/>
    </location>
</feature>
<dbReference type="SUPFAM" id="SSF48371">
    <property type="entry name" value="ARM repeat"/>
    <property type="match status" value="1"/>
</dbReference>
<keyword evidence="1" id="KW-0812">Transmembrane</keyword>
<feature type="transmembrane region" description="Helical" evidence="1">
    <location>
        <begin position="480"/>
        <end position="498"/>
    </location>
</feature>
<dbReference type="InterPro" id="IPR016024">
    <property type="entry name" value="ARM-type_fold"/>
</dbReference>
<protein>
    <submittedName>
        <fullName evidence="3">Tape measure protein</fullName>
    </submittedName>
</protein>
<dbReference type="AlphaFoldDB" id="A0A841ZS81"/>
<accession>A0A841ZS81</accession>
<feature type="transmembrane region" description="Helical" evidence="1">
    <location>
        <begin position="634"/>
        <end position="658"/>
    </location>
</feature>
<dbReference type="Gene3D" id="1.20.120.20">
    <property type="entry name" value="Apolipoprotein"/>
    <property type="match status" value="2"/>
</dbReference>
<dbReference type="Proteomes" id="UP000559885">
    <property type="component" value="Unassembled WGS sequence"/>
</dbReference>
<dbReference type="PANTHER" id="PTHR37813:SF1">
    <property type="entry name" value="FELS-2 PROPHAGE PROTEIN"/>
    <property type="match status" value="1"/>
</dbReference>
<gene>
    <name evidence="3" type="ORF">HB912_12190</name>
</gene>
<feature type="transmembrane region" description="Helical" evidence="1">
    <location>
        <begin position="362"/>
        <end position="381"/>
    </location>
</feature>
<organism evidence="3 4">
    <name type="scientific">Listeria aquatica</name>
    <dbReference type="NCBI Taxonomy" id="1494960"/>
    <lineage>
        <taxon>Bacteria</taxon>
        <taxon>Bacillati</taxon>
        <taxon>Bacillota</taxon>
        <taxon>Bacilli</taxon>
        <taxon>Bacillales</taxon>
        <taxon>Listeriaceae</taxon>
        <taxon>Listeria</taxon>
    </lineage>
</organism>
<name>A0A841ZS81_9LIST</name>
<dbReference type="InterPro" id="IPR013491">
    <property type="entry name" value="Tape_meas_N"/>
</dbReference>
<keyword evidence="1" id="KW-1133">Transmembrane helix</keyword>
<proteinExistence type="predicted"/>
<evidence type="ECO:0000313" key="4">
    <source>
        <dbReference type="Proteomes" id="UP000559885"/>
    </source>
</evidence>
<dbReference type="NCBIfam" id="TIGR02675">
    <property type="entry name" value="tape_meas_nterm"/>
    <property type="match status" value="1"/>
</dbReference>
<sequence>MADGQIIIDVKVNGKDVDGAAKGMKGLETGSKSAGKSIRDMVAAMGLVKIASAAFNVLKSSIGDAVSRFDTMQKFPKVMKALGFSAEDSKKSINKLSDGIDGLPTKLDDVVSSTQQMTAITGDLDKSTDTVLALNNAFLASGAGTEDASRGMQQYNQMISTGQVDLESWKTLQETMPLALQKTAEAMGYTGKSAQRDLYAALKSGKVTFDDFQNNLIKLGTGTGMLAKLAKENSLGIGTSFGNLRNAVSKGVANVITKLDELTKKFTGKTIAQNIDSLKGLINNAFNSMTNSLDSIIPYVGMIGSAFSKMGEAIQNSGFVANLKFAAMWIKLAITNMVLQVKDRLPSIAKSFGNLWNKITPILTKIGGIIGTFATTVAYVLQYVIPLAIDVAKVAFDGLVNFVLPILDNIITVLWDMSAAVSEAIINYVVPALQLMIDWVNNNQSAVKILSGVIASLLAGFAAFKTISAALAVFQSFSKAISIVTSFAKTINLVVFAFNNVRKTAGLLKGALVALQVAFSVNPVVLLISVIAALVAGLVWFFTQTKTGQKIVQTAWEAIKTATGAVVDFLISSWQSVTEFLSGIWNWIKETAGSLWDGIVLIWQANVLALQIIWQSVATFFMNLWNTITTVATTAWNVFTTTIMSILQPFISIFMTMWTGISEGLSMIWEGIKNIAQGAWEMIKNVILGPILILIDLLTGDFEGAKEHLIQIWSNILSAGAQIWSGIKQVLSGLVQAAVSYIQGIWQGFKAFISGLWNGIKSLASSIWNGIKTLLIKLAIGIVNNIRNSWNVLKSVTSSVWNGIKSLASSVWNGIKSTVTKLANGIKQGAVNAWNGLKSATSKAFKAVVNFIKDPLKGIDLFKIGKDIIQGLINGIGSMAKAVGNKIKGIAGGIKDKIKGALGIHSPSRVMRDEVGRFIPQGIAVGIEADAKAVDKAMKNLVSLPKYSVEASIGVHGSKSLTAGTITNAVNVDNKKTVQALAVLGSKLDALIQKDTDVYISEKAVGKAASSYMGKEYRSVPGMTY</sequence>
<evidence type="ECO:0000259" key="2">
    <source>
        <dbReference type="Pfam" id="PF20155"/>
    </source>
</evidence>
<keyword evidence="1" id="KW-0472">Membrane</keyword>
<dbReference type="RefSeq" id="WP_185374942.1">
    <property type="nucleotide sequence ID" value="NZ_JAARRM010000007.1"/>
</dbReference>
<feature type="transmembrane region" description="Helical" evidence="1">
    <location>
        <begin position="449"/>
        <end position="473"/>
    </location>
</feature>
<feature type="transmembrane region" description="Helical" evidence="1">
    <location>
        <begin position="595"/>
        <end position="614"/>
    </location>
</feature>
<dbReference type="EMBL" id="JAARRM010000007">
    <property type="protein sequence ID" value="MBC1522407.1"/>
    <property type="molecule type" value="Genomic_DNA"/>
</dbReference>